<reference evidence="6 7" key="1">
    <citation type="submission" date="2022-11" db="EMBL/GenBank/DDBJ databases">
        <title>Comparative genomics analysis of Acidithiobacillus ferriphilus.</title>
        <authorList>
            <person name="Ma L."/>
        </authorList>
    </citation>
    <scope>NUCLEOTIDE SEQUENCE [LARGE SCALE GENOMIC DNA]</scope>
    <source>
        <strain evidence="6 7">DY15</strain>
    </source>
</reference>
<dbReference type="InterPro" id="IPR011330">
    <property type="entry name" value="Glyco_hydro/deAcase_b/a-brl"/>
</dbReference>
<gene>
    <name evidence="6" type="primary">hpnK</name>
    <name evidence="6" type="ORF">OW717_16080</name>
</gene>
<protein>
    <submittedName>
        <fullName evidence="6">Hopanoid biosynthesis-associated protein HpnK</fullName>
    </submittedName>
</protein>
<name>A0ABU6FU05_9PROT</name>
<keyword evidence="5" id="KW-0119">Carbohydrate metabolism</keyword>
<evidence type="ECO:0000256" key="4">
    <source>
        <dbReference type="ARBA" id="ARBA00022842"/>
    </source>
</evidence>
<dbReference type="PANTHER" id="PTHR31609:SF1">
    <property type="entry name" value="CARBOHYDRATE DEACETYLASE"/>
    <property type="match status" value="1"/>
</dbReference>
<organism evidence="6 7">
    <name type="scientific">Acidithiobacillus ferriphilus</name>
    <dbReference type="NCBI Taxonomy" id="1689834"/>
    <lineage>
        <taxon>Bacteria</taxon>
        <taxon>Pseudomonadati</taxon>
        <taxon>Pseudomonadota</taxon>
        <taxon>Acidithiobacillia</taxon>
        <taxon>Acidithiobacillales</taxon>
        <taxon>Acidithiobacillaceae</taxon>
        <taxon>Acidithiobacillus</taxon>
    </lineage>
</organism>
<sequence length="305" mass="33513">MSNSSASCDSATAEVGQVGGRRVIFNADDFGLDVAVNEAVESAHRDGVLTTASLMVAAPAAEDAVVRARALPRLGVGLHLTLVDGAPLLPAEQVPDLVDGQGRFAADLWRRGVRYFFLPRVRKQLAAEIRAQFVAFAATGLALDHANAHKHLHLHPTVLTLMLDVGAEFGLRAVRLPWEPLQAARCGGARGLAPALWSFFLRPWLARMRRQLNRRQIMHNDLLYGLDATGHMNEARLLQMLHCLPVEGITEIYFHPATLQTAALHALMPKYEPHAEWAALMSPRVKDYLRDQDIAKGTFGDFAVR</sequence>
<dbReference type="InterPro" id="IPR006879">
    <property type="entry name" value="YdjC-like"/>
</dbReference>
<keyword evidence="2" id="KW-0479">Metal-binding</keyword>
<evidence type="ECO:0000256" key="2">
    <source>
        <dbReference type="ARBA" id="ARBA00022723"/>
    </source>
</evidence>
<dbReference type="InterPro" id="IPR017836">
    <property type="entry name" value="Hopanoid_biosynth-assoc_HpnK"/>
</dbReference>
<evidence type="ECO:0000313" key="6">
    <source>
        <dbReference type="EMBL" id="MEB8515554.1"/>
    </source>
</evidence>
<dbReference type="NCBIfam" id="TIGR03473">
    <property type="entry name" value="HpnK"/>
    <property type="match status" value="1"/>
</dbReference>
<comment type="cofactor">
    <cofactor evidence="1">
        <name>Mg(2+)</name>
        <dbReference type="ChEBI" id="CHEBI:18420"/>
    </cofactor>
</comment>
<evidence type="ECO:0000313" key="7">
    <source>
        <dbReference type="Proteomes" id="UP001308776"/>
    </source>
</evidence>
<dbReference type="Pfam" id="PF04794">
    <property type="entry name" value="YdjC"/>
    <property type="match status" value="1"/>
</dbReference>
<keyword evidence="7" id="KW-1185">Reference proteome</keyword>
<dbReference type="RefSeq" id="WP_231104550.1">
    <property type="nucleotide sequence ID" value="NZ_JAQGFJ010000189.1"/>
</dbReference>
<dbReference type="SUPFAM" id="SSF88713">
    <property type="entry name" value="Glycoside hydrolase/deacetylase"/>
    <property type="match status" value="1"/>
</dbReference>
<dbReference type="Proteomes" id="UP001308776">
    <property type="component" value="Unassembled WGS sequence"/>
</dbReference>
<accession>A0ABU6FU05</accession>
<keyword evidence="3" id="KW-0378">Hydrolase</keyword>
<proteinExistence type="predicted"/>
<dbReference type="EMBL" id="JAQGFR010000303">
    <property type="protein sequence ID" value="MEB8515554.1"/>
    <property type="molecule type" value="Genomic_DNA"/>
</dbReference>
<evidence type="ECO:0000256" key="1">
    <source>
        <dbReference type="ARBA" id="ARBA00001946"/>
    </source>
</evidence>
<evidence type="ECO:0000256" key="3">
    <source>
        <dbReference type="ARBA" id="ARBA00022801"/>
    </source>
</evidence>
<dbReference type="Gene3D" id="3.20.20.370">
    <property type="entry name" value="Glycoside hydrolase/deacetylase"/>
    <property type="match status" value="1"/>
</dbReference>
<keyword evidence="4" id="KW-0460">Magnesium</keyword>
<dbReference type="CDD" id="cd10804">
    <property type="entry name" value="YdjC_HpnK_like"/>
    <property type="match status" value="1"/>
</dbReference>
<comment type="caution">
    <text evidence="6">The sequence shown here is derived from an EMBL/GenBank/DDBJ whole genome shotgun (WGS) entry which is preliminary data.</text>
</comment>
<dbReference type="PANTHER" id="PTHR31609">
    <property type="entry name" value="YDJC DEACETYLASE FAMILY MEMBER"/>
    <property type="match status" value="1"/>
</dbReference>
<evidence type="ECO:0000256" key="5">
    <source>
        <dbReference type="ARBA" id="ARBA00023277"/>
    </source>
</evidence>